<evidence type="ECO:0000313" key="3">
    <source>
        <dbReference type="EMBL" id="NMQ27506.1"/>
    </source>
</evidence>
<accession>A0ABX1TTC8</accession>
<feature type="transmembrane region" description="Helical" evidence="2">
    <location>
        <begin position="214"/>
        <end position="235"/>
    </location>
</feature>
<dbReference type="RefSeq" id="WP_169065959.1">
    <property type="nucleotide sequence ID" value="NZ_SPMY01000018.1"/>
</dbReference>
<keyword evidence="4" id="KW-1185">Reference proteome</keyword>
<keyword evidence="2" id="KW-1133">Transmembrane helix</keyword>
<feature type="transmembrane region" description="Helical" evidence="2">
    <location>
        <begin position="92"/>
        <end position="113"/>
    </location>
</feature>
<dbReference type="Pfam" id="PF04087">
    <property type="entry name" value="DUF389"/>
    <property type="match status" value="1"/>
</dbReference>
<comment type="caution">
    <text evidence="3">The sequence shown here is derived from an EMBL/GenBank/DDBJ whole genome shotgun (WGS) entry which is preliminary data.</text>
</comment>
<dbReference type="PANTHER" id="PTHR20992">
    <property type="entry name" value="AT15442P-RELATED"/>
    <property type="match status" value="1"/>
</dbReference>
<feature type="transmembrane region" description="Helical" evidence="2">
    <location>
        <begin position="247"/>
        <end position="270"/>
    </location>
</feature>
<dbReference type="InterPro" id="IPR036737">
    <property type="entry name" value="OmpA-like_sf"/>
</dbReference>
<feature type="compositionally biased region" description="Low complexity" evidence="1">
    <location>
        <begin position="8"/>
        <end position="27"/>
    </location>
</feature>
<keyword evidence="2" id="KW-0812">Transmembrane</keyword>
<feature type="transmembrane region" description="Helical" evidence="2">
    <location>
        <begin position="154"/>
        <end position="174"/>
    </location>
</feature>
<dbReference type="Gene3D" id="3.30.1330.60">
    <property type="entry name" value="OmpA-like domain"/>
    <property type="match status" value="1"/>
</dbReference>
<feature type="transmembrane region" description="Helical" evidence="2">
    <location>
        <begin position="189"/>
        <end position="207"/>
    </location>
</feature>
<keyword evidence="2" id="KW-0472">Membrane</keyword>
<evidence type="ECO:0000256" key="1">
    <source>
        <dbReference type="SAM" id="MobiDB-lite"/>
    </source>
</evidence>
<dbReference type="SUPFAM" id="SSF103088">
    <property type="entry name" value="OmpA-like"/>
    <property type="match status" value="1"/>
</dbReference>
<feature type="region of interest" description="Disordered" evidence="1">
    <location>
        <begin position="1"/>
        <end position="27"/>
    </location>
</feature>
<protein>
    <submittedName>
        <fullName evidence="3">TIGR00341 family protein</fullName>
    </submittedName>
</protein>
<organism evidence="3 4">
    <name type="scientific">Candidatus Accumulibacter phosphatis</name>
    <dbReference type="NCBI Taxonomy" id="327160"/>
    <lineage>
        <taxon>Bacteria</taxon>
        <taxon>Pseudomonadati</taxon>
        <taxon>Pseudomonadota</taxon>
        <taxon>Betaproteobacteria</taxon>
        <taxon>Candidatus Accumulibacter</taxon>
    </lineage>
</organism>
<feature type="transmembrane region" description="Helical" evidence="2">
    <location>
        <begin position="282"/>
        <end position="305"/>
    </location>
</feature>
<evidence type="ECO:0000256" key="2">
    <source>
        <dbReference type="SAM" id="Phobius"/>
    </source>
</evidence>
<feature type="transmembrane region" description="Helical" evidence="2">
    <location>
        <begin position="119"/>
        <end position="142"/>
    </location>
</feature>
<dbReference type="EMBL" id="SPMY01000018">
    <property type="protein sequence ID" value="NMQ27506.1"/>
    <property type="molecule type" value="Genomic_DNA"/>
</dbReference>
<sequence>MPTPVPASPASQASTTPPTASATASGAAAPAEVAEVAEVAETAGLGEDLLSTGSFVRALWLGPRAWGRWWRALVREIDHRGILDQVEQDANFSFNFCFMIVVAGGIATIGLLLNSPAVIIGAMLISPLMGPIVGSGMAIATLDFDLARKSLRALALGTAAAVAFTSLIVLLSPVKELTPELLARTRPNLFDLVVAILSGAAGGYALIRGRGGAIVGVAIATALMPPLATIGYGLVTERWPVARGALLLFFTNMAAISLAVAAVAEWYGFGRGGLRKRFARQAAISFLVLVPLGIPLFISLKAIAFESFAQIRIRNVLEAGAASLPGGQLGAVEVLFIDSKPPRVRAMVLSAEPEAELELRLGEEIARQLHQPVDLQLTQLRTSEKVSPQVLALGLGESAPKLDSSVADSLRSAFPLPLAAFDADSAQRRATLVPEAQAGIDLAAWRAMESDLGKRHPQWQIRLLPPPQALPPIYFEPGSKGLNEAAELRIATIVWALQRWNIDRVEVVGHASSDRGGPPRLAGVRAERVAEALRAGGIEVVSVARYPLPNQLAAERERGEAAFRAVSVLLPVVAEKLRKE</sequence>
<dbReference type="PANTHER" id="PTHR20992:SF9">
    <property type="entry name" value="AT15442P-RELATED"/>
    <property type="match status" value="1"/>
</dbReference>
<reference evidence="3 4" key="1">
    <citation type="submission" date="2019-03" db="EMBL/GenBank/DDBJ databases">
        <title>Metabolic reconstructions from genomes of highly enriched 'Candidatus Accumulibacter' and 'Candidatus Competibacter' bioreactor populations.</title>
        <authorList>
            <person name="Annavajhala M.K."/>
            <person name="Welles L."/>
            <person name="Abbas B."/>
            <person name="Sorokin D."/>
            <person name="Park H."/>
            <person name="Van Loosdrecht M."/>
            <person name="Chandran K."/>
        </authorList>
    </citation>
    <scope>NUCLEOTIDE SEQUENCE [LARGE SCALE GENOMIC DNA]</scope>
    <source>
        <strain evidence="3 4">SBR_S</strain>
    </source>
</reference>
<dbReference type="Proteomes" id="UP000749010">
    <property type="component" value="Unassembled WGS sequence"/>
</dbReference>
<evidence type="ECO:0000313" key="4">
    <source>
        <dbReference type="Proteomes" id="UP000749010"/>
    </source>
</evidence>
<name>A0ABX1TTC8_9PROT</name>
<dbReference type="NCBIfam" id="TIGR00341">
    <property type="entry name" value="TIGR00341 family protein"/>
    <property type="match status" value="1"/>
</dbReference>
<dbReference type="InterPro" id="IPR005240">
    <property type="entry name" value="DUF389"/>
</dbReference>
<proteinExistence type="predicted"/>
<gene>
    <name evidence="3" type="ORF">E4Q23_06890</name>
</gene>